<dbReference type="Pfam" id="PF13191">
    <property type="entry name" value="AAA_16"/>
    <property type="match status" value="1"/>
</dbReference>
<dbReference type="OrthoDB" id="2020141at2"/>
<proteinExistence type="predicted"/>
<protein>
    <recommendedName>
        <fullName evidence="1">Orc1-like AAA ATPase domain-containing protein</fullName>
    </recommendedName>
</protein>
<name>A0A1E5TBE2_9FLAO</name>
<dbReference type="Gene3D" id="3.40.50.300">
    <property type="entry name" value="P-loop containing nucleotide triphosphate hydrolases"/>
    <property type="match status" value="1"/>
</dbReference>
<dbReference type="SUPFAM" id="SSF52540">
    <property type="entry name" value="P-loop containing nucleoside triphosphate hydrolases"/>
    <property type="match status" value="1"/>
</dbReference>
<evidence type="ECO:0000313" key="2">
    <source>
        <dbReference type="EMBL" id="OEK08668.1"/>
    </source>
</evidence>
<dbReference type="EMBL" id="MDJD01000034">
    <property type="protein sequence ID" value="OEK08668.1"/>
    <property type="molecule type" value="Genomic_DNA"/>
</dbReference>
<evidence type="ECO:0000313" key="3">
    <source>
        <dbReference type="Proteomes" id="UP000095713"/>
    </source>
</evidence>
<reference evidence="2 3" key="1">
    <citation type="submission" date="2016-05" db="EMBL/GenBank/DDBJ databases">
        <title>Draft Genome Sequence of Algibacter sp. Strain SK-16 Isolated from the Surface Water of Aburatsubo Inlet.</title>
        <authorList>
            <person name="Wong S.-K."/>
            <person name="Yoshizawa S."/>
            <person name="Nakajima Y."/>
            <person name="Ogura Y."/>
            <person name="Tetsuya H."/>
            <person name="Hamasaki K."/>
        </authorList>
    </citation>
    <scope>NUCLEOTIDE SEQUENCE [LARGE SCALE GENOMIC DNA]</scope>
    <source>
        <strain evidence="2 3">SK-16</strain>
    </source>
</reference>
<dbReference type="InterPro" id="IPR027417">
    <property type="entry name" value="P-loop_NTPase"/>
</dbReference>
<sequence length="420" mass="47896">MSKINPFKPNHPVSPSMFVGRIFEINALEKSLFQTKNGYPSNFLITGERGIGKSSLLGVIKPIANGEVTSLNYEVFNFISINLVITPRTTLVVLMQLIEKALKRKLENIEKAKDFLNNTWTFVERIKTLDSKVEKTKSSDRLDLIIDDFVYFLAEICKIITNSENEQEPKDGIVFFIDEADSSSQDLHLGYFFKMVTELLLQHGCCNIMFIVVGLPNVVEKLTLSHESSMRIFNHLVIKELSPEYSCYAVDKGLEIGNKINSKITTITSDAKTLISTLSRGYPRFIQQFSYSAFEFSTNGEISTDDVNKGVFVVGGALDIIGKRYYYRAYNEQIKSDDYREVLSIMAESMNSWVKKSEIHDKFNGADHVVTDALKVLSSKKIILKNPSKNWEYRLQYKGFALWVRLFGEREKLYSTDVSM</sequence>
<keyword evidence="3" id="KW-1185">Reference proteome</keyword>
<dbReference type="RefSeq" id="WP_069830174.1">
    <property type="nucleotide sequence ID" value="NZ_MDJD01000034.1"/>
</dbReference>
<dbReference type="Proteomes" id="UP000095713">
    <property type="component" value="Unassembled WGS sequence"/>
</dbReference>
<dbReference type="STRING" id="1849968.A8C32_04255"/>
<organism evidence="2 3">
    <name type="scientific">Flavivirga aquatica</name>
    <dbReference type="NCBI Taxonomy" id="1849968"/>
    <lineage>
        <taxon>Bacteria</taxon>
        <taxon>Pseudomonadati</taxon>
        <taxon>Bacteroidota</taxon>
        <taxon>Flavobacteriia</taxon>
        <taxon>Flavobacteriales</taxon>
        <taxon>Flavobacteriaceae</taxon>
        <taxon>Flavivirga</taxon>
    </lineage>
</organism>
<dbReference type="InterPro" id="IPR041664">
    <property type="entry name" value="AAA_16"/>
</dbReference>
<dbReference type="PANTHER" id="PTHR34301:SF8">
    <property type="entry name" value="ATPASE DOMAIN-CONTAINING PROTEIN"/>
    <property type="match status" value="1"/>
</dbReference>
<dbReference type="AlphaFoldDB" id="A0A1E5TBE2"/>
<accession>A0A1E5TBE2</accession>
<gene>
    <name evidence="2" type="ORF">A8C32_04255</name>
</gene>
<evidence type="ECO:0000259" key="1">
    <source>
        <dbReference type="Pfam" id="PF13191"/>
    </source>
</evidence>
<dbReference type="PANTHER" id="PTHR34301">
    <property type="entry name" value="DNA-BINDING PROTEIN-RELATED"/>
    <property type="match status" value="1"/>
</dbReference>
<feature type="domain" description="Orc1-like AAA ATPase" evidence="1">
    <location>
        <begin position="18"/>
        <end position="194"/>
    </location>
</feature>
<comment type="caution">
    <text evidence="2">The sequence shown here is derived from an EMBL/GenBank/DDBJ whole genome shotgun (WGS) entry which is preliminary data.</text>
</comment>